<organism evidence="2 3">
    <name type="scientific">Ceratina calcarata</name>
    <dbReference type="NCBI Taxonomy" id="156304"/>
    <lineage>
        <taxon>Eukaryota</taxon>
        <taxon>Metazoa</taxon>
        <taxon>Ecdysozoa</taxon>
        <taxon>Arthropoda</taxon>
        <taxon>Hexapoda</taxon>
        <taxon>Insecta</taxon>
        <taxon>Pterygota</taxon>
        <taxon>Neoptera</taxon>
        <taxon>Endopterygota</taxon>
        <taxon>Hymenoptera</taxon>
        <taxon>Apocrita</taxon>
        <taxon>Aculeata</taxon>
        <taxon>Apoidea</taxon>
        <taxon>Anthophila</taxon>
        <taxon>Apidae</taxon>
        <taxon>Ceratina</taxon>
        <taxon>Zadontomerus</taxon>
    </lineage>
</organism>
<dbReference type="Proteomes" id="UP000694925">
    <property type="component" value="Unplaced"/>
</dbReference>
<gene>
    <name evidence="3" type="primary">LOC108626543</name>
</gene>
<sequence>MKTMYQDKEEENLKRMQQFIPTATPESLKVFGDCMKSDAVYKAALPLGIIGGISSHLLLPKKWGNAKHVTTAVLSFTMYMLGKFNYAPVCFERAFGPVLKDRGMARRNWATDAHNRSDQPQHKDTYVASSVDTFVQEDLMDNTSFQFDSIGTEFSSDIQQRNVFQEQEINEEPKQEKKRVTYDDLWMQHRDEQMKSIYNPRRRQVPSQWQKRAEDSETFEEEDVKHF</sequence>
<feature type="compositionally biased region" description="Acidic residues" evidence="1">
    <location>
        <begin position="216"/>
        <end position="227"/>
    </location>
</feature>
<name>A0AAJ7J2T0_9HYME</name>
<keyword evidence="2" id="KW-1185">Reference proteome</keyword>
<dbReference type="KEGG" id="ccal:108626543"/>
<accession>A0AAJ7J2T0</accession>
<dbReference type="GeneID" id="108626543"/>
<dbReference type="AlphaFoldDB" id="A0AAJ7J2T0"/>
<evidence type="ECO:0000313" key="3">
    <source>
        <dbReference type="RefSeq" id="XP_017882759.1"/>
    </source>
</evidence>
<dbReference type="RefSeq" id="XP_017882759.1">
    <property type="nucleotide sequence ID" value="XM_018027270.2"/>
</dbReference>
<evidence type="ECO:0000313" key="2">
    <source>
        <dbReference type="Proteomes" id="UP000694925"/>
    </source>
</evidence>
<protein>
    <submittedName>
        <fullName evidence="3">Uncharacterized protein LOC108626543 isoform X1</fullName>
    </submittedName>
</protein>
<evidence type="ECO:0000256" key="1">
    <source>
        <dbReference type="SAM" id="MobiDB-lite"/>
    </source>
</evidence>
<proteinExistence type="predicted"/>
<reference evidence="3" key="1">
    <citation type="submission" date="2025-08" db="UniProtKB">
        <authorList>
            <consortium name="RefSeq"/>
        </authorList>
    </citation>
    <scope>IDENTIFICATION</scope>
    <source>
        <tissue evidence="3">Whole body</tissue>
    </source>
</reference>
<feature type="region of interest" description="Disordered" evidence="1">
    <location>
        <begin position="197"/>
        <end position="227"/>
    </location>
</feature>